<accession>S2JUE4</accession>
<dbReference type="AlphaFoldDB" id="S2JUE4"/>
<evidence type="ECO:0000259" key="7">
    <source>
        <dbReference type="PROSITE" id="PS50934"/>
    </source>
</evidence>
<dbReference type="PROSITE" id="PS50090">
    <property type="entry name" value="MYB_LIKE"/>
    <property type="match status" value="1"/>
</dbReference>
<dbReference type="InterPro" id="IPR009057">
    <property type="entry name" value="Homeodomain-like_sf"/>
</dbReference>
<evidence type="ECO:0000259" key="6">
    <source>
        <dbReference type="PROSITE" id="PS50090"/>
    </source>
</evidence>
<feature type="region of interest" description="Disordered" evidence="5">
    <location>
        <begin position="285"/>
        <end position="315"/>
    </location>
</feature>
<organism evidence="10 11">
    <name type="scientific">Mucor circinelloides f. circinelloides (strain 1006PhL)</name>
    <name type="common">Mucormycosis agent</name>
    <name type="synonym">Calyptromyces circinelloides</name>
    <dbReference type="NCBI Taxonomy" id="1220926"/>
    <lineage>
        <taxon>Eukaryota</taxon>
        <taxon>Fungi</taxon>
        <taxon>Fungi incertae sedis</taxon>
        <taxon>Mucoromycota</taxon>
        <taxon>Mucoromycotina</taxon>
        <taxon>Mucoromycetes</taxon>
        <taxon>Mucorales</taxon>
        <taxon>Mucorineae</taxon>
        <taxon>Mucoraceae</taxon>
        <taxon>Mucor</taxon>
    </lineage>
</organism>
<dbReference type="PANTHER" id="PTHR15381:SF1">
    <property type="entry name" value="CHONDROITIN SULFATE PROTEOGLYCAN 5"/>
    <property type="match status" value="1"/>
</dbReference>
<dbReference type="InterPro" id="IPR032450">
    <property type="entry name" value="SMARCC_N"/>
</dbReference>
<evidence type="ECO:0000313" key="10">
    <source>
        <dbReference type="EMBL" id="EPB86398.1"/>
    </source>
</evidence>
<dbReference type="SUPFAM" id="SSF46689">
    <property type="entry name" value="Homeodomain-like"/>
    <property type="match status" value="2"/>
</dbReference>
<evidence type="ECO:0000256" key="5">
    <source>
        <dbReference type="SAM" id="MobiDB-lite"/>
    </source>
</evidence>
<dbReference type="OMA" id="NWIEDSA"/>
<feature type="compositionally biased region" description="Low complexity" evidence="5">
    <location>
        <begin position="480"/>
        <end position="494"/>
    </location>
</feature>
<dbReference type="SUPFAM" id="SSF52113">
    <property type="entry name" value="BRCT domain"/>
    <property type="match status" value="1"/>
</dbReference>
<evidence type="ECO:0000256" key="4">
    <source>
        <dbReference type="ARBA" id="ARBA00049655"/>
    </source>
</evidence>
<dbReference type="PROSITE" id="PS50934">
    <property type="entry name" value="SWIRM"/>
    <property type="match status" value="1"/>
</dbReference>
<feature type="domain" description="SWIRM" evidence="7">
    <location>
        <begin position="330"/>
        <end position="427"/>
    </location>
</feature>
<dbReference type="FunFam" id="1.10.10.10:FF:000020">
    <property type="entry name" value="SWI/SNF complex subunit SMARCC2 isoform c"/>
    <property type="match status" value="1"/>
</dbReference>
<gene>
    <name evidence="10" type="ORF">HMPREF1544_06840</name>
</gene>
<name>S2JUE4_MUCC1</name>
<dbReference type="InterPro" id="IPR017884">
    <property type="entry name" value="SANT_dom"/>
</dbReference>
<dbReference type="SMART" id="SM00717">
    <property type="entry name" value="SANT"/>
    <property type="match status" value="1"/>
</dbReference>
<keyword evidence="1" id="KW-0805">Transcription regulation</keyword>
<protein>
    <submittedName>
        <fullName evidence="10">Transcriptional adapter 2-alpha</fullName>
    </submittedName>
</protein>
<dbReference type="PROSITE" id="PS51293">
    <property type="entry name" value="SANT"/>
    <property type="match status" value="1"/>
</dbReference>
<keyword evidence="3" id="KW-0539">Nucleus</keyword>
<dbReference type="Gene3D" id="1.10.10.10">
    <property type="entry name" value="Winged helix-like DNA-binding domain superfamily/Winged helix DNA-binding domain"/>
    <property type="match status" value="1"/>
</dbReference>
<sequence>MSAPRRPRIDIDYFEQPKTIGCFESIINALHVDLDKENADTSFSAPDLSYFTAHFQKFQLDHLGKDAMEKAKRQRKSLPTGVPFSLFDVHQLGPESPLYFILKAAYKFKSDNAIVDWRFDAKDEIPTYLNMVQVIKKALLDAEFDISIPCVLFDAAVDEQKKQKLSLLVEGLGGTLAKRNYEATFIVYNHEAALDKHHKSWRVVSREQEDASEDEQALVHWIGLPDSYNSRLSLSTCPQDKKQETDLPQDKQKAPWNVALNWIEDSAKYNEWMSPLDYVIEEKQKTQLPKRKRPTEEELEEEEAKKKQKTPPPTQEDIARQFMPVQQHEIIIPSYAAWFDLATIHPIESRGLPEFFNNKNKSKTPTIYKECRDFMVNTYRLNPLEYLTVTACRRNMTGDVCAIIRVHAFLEQWGLINYQMDPTAKPTAIGPPFEGQIKIVAELPAGLKKSVKKEAEDVDMPTVTTHYTLENETDADKADPPSTTSPSTTSASAKDISKKTNPTLDLNLDLRVDIYEAAAKAQEEKKNLETCASCRSTSKDGYHHDTTFVCTTCFEADKIPDNDKKEDFKKKQPPQKEAEWTEQENMFLLEGLEMYPDDWNKVAEHVSTKSREDCILHYLKLPTADPRIDPQVKRLGLLDFNRKDNVENPIMSVVAFLASNVKPKVAASAIRDVENDDEKDMELTDDQAQVDSLEATYTLIQTKIAQFLARMSGFEKMEALVDKERRNLERERFLIRQEHLAIRNQMDSIYGRMFQERQAKLLKEQQHKMALELQQQQAKEELMPANVVVRLPHEMLSPEELEVQNQLRSKYPVQYLQRQHALSTQLQQQQQQQQ</sequence>
<dbReference type="InParanoid" id="S2JUE4"/>
<dbReference type="Pfam" id="PF16496">
    <property type="entry name" value="SWIRM-assoc_2"/>
    <property type="match status" value="1"/>
</dbReference>
<dbReference type="Proteomes" id="UP000014254">
    <property type="component" value="Unassembled WGS sequence"/>
</dbReference>
<dbReference type="VEuPathDB" id="FungiDB:HMPREF1544_06840"/>
<dbReference type="OrthoDB" id="118550at2759"/>
<feature type="domain" description="Myb-like" evidence="6">
    <location>
        <begin position="572"/>
        <end position="622"/>
    </location>
</feature>
<dbReference type="Pfam" id="PF00249">
    <property type="entry name" value="Myb_DNA-binding"/>
    <property type="match status" value="1"/>
</dbReference>
<feature type="domain" description="SANT" evidence="8">
    <location>
        <begin position="575"/>
        <end position="626"/>
    </location>
</feature>
<dbReference type="GO" id="GO:0006355">
    <property type="term" value="P:regulation of DNA-templated transcription"/>
    <property type="evidence" value="ECO:0007669"/>
    <property type="project" value="UniProtKB-ARBA"/>
</dbReference>
<dbReference type="PANTHER" id="PTHR15381">
    <property type="entry name" value="CHONDROITIN SULFATE PROTEOGLYCAN 5 -RELATED"/>
    <property type="match status" value="1"/>
</dbReference>
<evidence type="ECO:0000256" key="3">
    <source>
        <dbReference type="ARBA" id="ARBA00023242"/>
    </source>
</evidence>
<dbReference type="PROSITE" id="PS52032">
    <property type="entry name" value="MARR_BRCT_CHROMO"/>
    <property type="match status" value="1"/>
</dbReference>
<dbReference type="InterPro" id="IPR007526">
    <property type="entry name" value="SWIRM"/>
</dbReference>
<feature type="domain" description="Chromo" evidence="9">
    <location>
        <begin position="1"/>
        <end position="296"/>
    </location>
</feature>
<keyword evidence="2" id="KW-0804">Transcription</keyword>
<dbReference type="CDD" id="cd00167">
    <property type="entry name" value="SANT"/>
    <property type="match status" value="1"/>
</dbReference>
<dbReference type="Pfam" id="PF04433">
    <property type="entry name" value="SWIRM"/>
    <property type="match status" value="1"/>
</dbReference>
<dbReference type="eggNOG" id="KOG1279">
    <property type="taxonomic scope" value="Eukaryota"/>
</dbReference>
<dbReference type="GO" id="GO:0048858">
    <property type="term" value="P:cell projection morphogenesis"/>
    <property type="evidence" value="ECO:0007669"/>
    <property type="project" value="TreeGrafter"/>
</dbReference>
<dbReference type="EMBL" id="KE123990">
    <property type="protein sequence ID" value="EPB86398.1"/>
    <property type="molecule type" value="Genomic_DNA"/>
</dbReference>
<feature type="region of interest" description="Disordered" evidence="5">
    <location>
        <begin position="467"/>
        <end position="499"/>
    </location>
</feature>
<dbReference type="InterPro" id="IPR049898">
    <property type="entry name" value="MARR_BRCT_CHROMO"/>
</dbReference>
<dbReference type="GO" id="GO:0016514">
    <property type="term" value="C:SWI/SNF complex"/>
    <property type="evidence" value="ECO:0007669"/>
    <property type="project" value="UniProtKB-ARBA"/>
</dbReference>
<evidence type="ECO:0000259" key="8">
    <source>
        <dbReference type="PROSITE" id="PS51293"/>
    </source>
</evidence>
<dbReference type="InterPro" id="IPR001005">
    <property type="entry name" value="SANT/Myb"/>
</dbReference>
<evidence type="ECO:0000313" key="11">
    <source>
        <dbReference type="Proteomes" id="UP000014254"/>
    </source>
</evidence>
<dbReference type="STRING" id="1220926.S2JUE4"/>
<evidence type="ECO:0000256" key="1">
    <source>
        <dbReference type="ARBA" id="ARBA00023015"/>
    </source>
</evidence>
<evidence type="ECO:0000256" key="2">
    <source>
        <dbReference type="ARBA" id="ARBA00023163"/>
    </source>
</evidence>
<proteinExistence type="inferred from homology"/>
<keyword evidence="11" id="KW-1185">Reference proteome</keyword>
<evidence type="ECO:0000259" key="9">
    <source>
        <dbReference type="PROSITE" id="PS52032"/>
    </source>
</evidence>
<reference evidence="11" key="1">
    <citation type="submission" date="2013-05" db="EMBL/GenBank/DDBJ databases">
        <title>The Genome sequence of Mucor circinelloides f. circinelloides 1006PhL.</title>
        <authorList>
            <consortium name="The Broad Institute Genomics Platform"/>
            <person name="Cuomo C."/>
            <person name="Earl A."/>
            <person name="Findley K."/>
            <person name="Lee S.C."/>
            <person name="Walker B."/>
            <person name="Young S."/>
            <person name="Zeng Q."/>
            <person name="Gargeya S."/>
            <person name="Fitzgerald M."/>
            <person name="Haas B."/>
            <person name="Abouelleil A."/>
            <person name="Allen A.W."/>
            <person name="Alvarado L."/>
            <person name="Arachchi H.M."/>
            <person name="Berlin A.M."/>
            <person name="Chapman S.B."/>
            <person name="Gainer-Dewar J."/>
            <person name="Goldberg J."/>
            <person name="Griggs A."/>
            <person name="Gujja S."/>
            <person name="Hansen M."/>
            <person name="Howarth C."/>
            <person name="Imamovic A."/>
            <person name="Ireland A."/>
            <person name="Larimer J."/>
            <person name="McCowan C."/>
            <person name="Murphy C."/>
            <person name="Pearson M."/>
            <person name="Poon T.W."/>
            <person name="Priest M."/>
            <person name="Roberts A."/>
            <person name="Saif S."/>
            <person name="Shea T."/>
            <person name="Sisk P."/>
            <person name="Sykes S."/>
            <person name="Wortman J."/>
            <person name="Nusbaum C."/>
            <person name="Birren B."/>
        </authorList>
    </citation>
    <scope>NUCLEOTIDE SEQUENCE [LARGE SCALE GENOMIC DNA]</scope>
    <source>
        <strain evidence="11">1006PhL</strain>
    </source>
</reference>
<dbReference type="InterPro" id="IPR036420">
    <property type="entry name" value="BRCT_dom_sf"/>
</dbReference>
<dbReference type="InterPro" id="IPR036388">
    <property type="entry name" value="WH-like_DNA-bd_sf"/>
</dbReference>
<comment type="similarity">
    <text evidence="4">Belongs to the SMARCC family.</text>
</comment>
<dbReference type="FunFam" id="1.10.10.60:FF:000014">
    <property type="entry name" value="SWI/SNF complex subunit SMARCC2 isoform C"/>
    <property type="match status" value="1"/>
</dbReference>
<dbReference type="Gene3D" id="1.10.10.60">
    <property type="entry name" value="Homeodomain-like"/>
    <property type="match status" value="1"/>
</dbReference>